<evidence type="ECO:0000256" key="2">
    <source>
        <dbReference type="ARBA" id="ARBA00023235"/>
    </source>
</evidence>
<sequence>MAKQRTVGIIGGMSWESTVSYYQAINRGINARMGDLHSASLLLHSVDFQPVSQWQHNNDWTSLTDHLVKIAVNLEKAGAQGMVIATNTMHKVAPEIEAQISVPLIHIADATAMQCQLTGMRKVALLGTRFTMEQPFYISRLKQQGIDVITPDVAGRQAIHDIIYQELCRGEIRDSSRQIFQQIIEQMGVDGAQAAVLGCTEIGLLIGQQDVSIPVLDTAQIHAAAIVDFMLAES</sequence>
<dbReference type="InterPro" id="IPR001920">
    <property type="entry name" value="Asp/Glu_race"/>
</dbReference>
<name>A0A6M4MAJ6_9ALTE</name>
<dbReference type="SUPFAM" id="SSF53681">
    <property type="entry name" value="Aspartate/glutamate racemase"/>
    <property type="match status" value="2"/>
</dbReference>
<dbReference type="KEGG" id="apel:CA267_005245"/>
<protein>
    <submittedName>
        <fullName evidence="3">Aspartate/glutamate racemase family protein</fullName>
    </submittedName>
</protein>
<reference evidence="3 4" key="2">
    <citation type="submission" date="2020-04" db="EMBL/GenBank/DDBJ databases">
        <title>Complete genome sequence of Alteromonas pelagimontana 5.12T.</title>
        <authorList>
            <person name="Sinha R.K."/>
            <person name="Krishnan K.P."/>
            <person name="Kurian J.P."/>
        </authorList>
    </citation>
    <scope>NUCLEOTIDE SEQUENCE [LARGE SCALE GENOMIC DNA]</scope>
    <source>
        <strain evidence="3 4">5.12</strain>
    </source>
</reference>
<dbReference type="Pfam" id="PF01177">
    <property type="entry name" value="Asp_Glu_race"/>
    <property type="match status" value="1"/>
</dbReference>
<dbReference type="EMBL" id="CP052766">
    <property type="protein sequence ID" value="QJR80221.1"/>
    <property type="molecule type" value="Genomic_DNA"/>
</dbReference>
<dbReference type="PANTHER" id="PTHR21198">
    <property type="entry name" value="GLUTAMATE RACEMASE"/>
    <property type="match status" value="1"/>
</dbReference>
<proteinExistence type="inferred from homology"/>
<dbReference type="RefSeq" id="WP_075608467.1">
    <property type="nucleotide sequence ID" value="NZ_CP052766.1"/>
</dbReference>
<dbReference type="Gene3D" id="3.40.50.1860">
    <property type="match status" value="2"/>
</dbReference>
<keyword evidence="4" id="KW-1185">Reference proteome</keyword>
<keyword evidence="2" id="KW-0413">Isomerase</keyword>
<organism evidence="3 4">
    <name type="scientific">Alteromonas pelagimontana</name>
    <dbReference type="NCBI Taxonomy" id="1858656"/>
    <lineage>
        <taxon>Bacteria</taxon>
        <taxon>Pseudomonadati</taxon>
        <taxon>Pseudomonadota</taxon>
        <taxon>Gammaproteobacteria</taxon>
        <taxon>Alteromonadales</taxon>
        <taxon>Alteromonadaceae</taxon>
        <taxon>Alteromonas/Salinimonas group</taxon>
        <taxon>Alteromonas</taxon>
    </lineage>
</organism>
<evidence type="ECO:0000256" key="1">
    <source>
        <dbReference type="ARBA" id="ARBA00007847"/>
    </source>
</evidence>
<dbReference type="InterPro" id="IPR015942">
    <property type="entry name" value="Asp/Glu/hydantoin_racemase"/>
</dbReference>
<accession>A0A6M4MAJ6</accession>
<dbReference type="NCBIfam" id="TIGR00035">
    <property type="entry name" value="asp_race"/>
    <property type="match status" value="1"/>
</dbReference>
<dbReference type="OrthoDB" id="9803739at2"/>
<comment type="similarity">
    <text evidence="1">Belongs to the aspartate/glutamate racemases family.</text>
</comment>
<dbReference type="AlphaFoldDB" id="A0A6M4MAJ6"/>
<dbReference type="Proteomes" id="UP000219285">
    <property type="component" value="Chromosome"/>
</dbReference>
<evidence type="ECO:0000313" key="4">
    <source>
        <dbReference type="Proteomes" id="UP000219285"/>
    </source>
</evidence>
<evidence type="ECO:0000313" key="3">
    <source>
        <dbReference type="EMBL" id="QJR80221.1"/>
    </source>
</evidence>
<dbReference type="InterPro" id="IPR004380">
    <property type="entry name" value="Asp_race"/>
</dbReference>
<dbReference type="PANTHER" id="PTHR21198:SF7">
    <property type="entry name" value="ASPARTATE-GLUTAMATE RACEMASE FAMILY"/>
    <property type="match status" value="1"/>
</dbReference>
<dbReference type="GO" id="GO:0047661">
    <property type="term" value="F:amino-acid racemase activity"/>
    <property type="evidence" value="ECO:0007669"/>
    <property type="project" value="InterPro"/>
</dbReference>
<gene>
    <name evidence="3" type="ORF">CA267_005245</name>
</gene>
<reference evidence="4" key="1">
    <citation type="submission" date="2014-12" db="EMBL/GenBank/DDBJ databases">
        <title>Complete genome sequence of a multi-drug resistant Klebsiella pneumoniae.</title>
        <authorList>
            <person name="Hua X."/>
            <person name="Chen Q."/>
            <person name="Li X."/>
            <person name="Feng Y."/>
            <person name="Ruan Z."/>
            <person name="Yu Y."/>
        </authorList>
    </citation>
    <scope>NUCLEOTIDE SEQUENCE [LARGE SCALE GENOMIC DNA]</scope>
    <source>
        <strain evidence="4">5.12</strain>
    </source>
</reference>